<comment type="similarity">
    <text evidence="1">Belongs to the DprA/Smf family.</text>
</comment>
<dbReference type="NCBIfam" id="TIGR00732">
    <property type="entry name" value="dprA"/>
    <property type="match status" value="1"/>
</dbReference>
<dbReference type="InterPro" id="IPR003488">
    <property type="entry name" value="DprA"/>
</dbReference>
<dbReference type="SUPFAM" id="SSF102405">
    <property type="entry name" value="MCP/YpsA-like"/>
    <property type="match status" value="1"/>
</dbReference>
<dbReference type="Pfam" id="PF02481">
    <property type="entry name" value="DNA_processg_A"/>
    <property type="match status" value="1"/>
</dbReference>
<comment type="caution">
    <text evidence="3">The sequence shown here is derived from an EMBL/GenBank/DDBJ whole genome shotgun (WGS) entry which is preliminary data.</text>
</comment>
<evidence type="ECO:0000313" key="4">
    <source>
        <dbReference type="Proteomes" id="UP000606115"/>
    </source>
</evidence>
<evidence type="ECO:0000256" key="1">
    <source>
        <dbReference type="ARBA" id="ARBA00006525"/>
    </source>
</evidence>
<keyword evidence="4" id="KW-1185">Reference proteome</keyword>
<feature type="domain" description="Smf/DprA SLOG" evidence="2">
    <location>
        <begin position="102"/>
        <end position="323"/>
    </location>
</feature>
<dbReference type="Gene3D" id="3.40.50.450">
    <property type="match status" value="1"/>
</dbReference>
<accession>A0ABQ2DKP8</accession>
<evidence type="ECO:0000259" key="2">
    <source>
        <dbReference type="Pfam" id="PF02481"/>
    </source>
</evidence>
<dbReference type="InterPro" id="IPR057666">
    <property type="entry name" value="DrpA_SLOG"/>
</dbReference>
<gene>
    <name evidence="3" type="ORF">GCM10007173_20790</name>
</gene>
<evidence type="ECO:0000313" key="3">
    <source>
        <dbReference type="EMBL" id="GGJ61782.1"/>
    </source>
</evidence>
<sequence>MSSPDTAQLLCFAELNTLIEPNDFAANALLQLMSPTELLALIHRQDHVPGSLNTQLTDILGESTVSNKALSLPVALTRWRKRLGLSNPQLALDTITAQDGGLLTAEDPRWPSQLDDLGLGKPLCLWWRTARPELLSEQQLARCISIVGSRDSSDYGHQVTFELARKLTLRGFSIVSGGAYGIDASAHRAALSVADPELSSYPTITILAGGADRPYPAGNESLLRQIIHSGLLLSEVPPGTAPTRFRFLNRNRLIAGLSSLTVVTEARHRSGALNTANHAVELGREVAAVPGSIYSPNSAGTHRLLAAGTAALVTSTSDVLELLGVPAEPAGAQIPVVESQERPLDSLTKTQAMIYDVMNFAQGHVPDEISALSGIPILETLRALSVLQRLGVAESNGTQFRLVSRGSLSVKNAVN</sequence>
<dbReference type="PANTHER" id="PTHR43022:SF1">
    <property type="entry name" value="PROTEIN SMF"/>
    <property type="match status" value="1"/>
</dbReference>
<dbReference type="PANTHER" id="PTHR43022">
    <property type="entry name" value="PROTEIN SMF"/>
    <property type="match status" value="1"/>
</dbReference>
<proteinExistence type="inferred from homology"/>
<dbReference type="EMBL" id="BMKX01000004">
    <property type="protein sequence ID" value="GGJ61782.1"/>
    <property type="molecule type" value="Genomic_DNA"/>
</dbReference>
<dbReference type="GeneID" id="303304433"/>
<dbReference type="Proteomes" id="UP000606115">
    <property type="component" value="Unassembled WGS sequence"/>
</dbReference>
<dbReference type="RefSeq" id="WP_188685564.1">
    <property type="nucleotide sequence ID" value="NZ_BMKX01000004.1"/>
</dbReference>
<reference evidence="4" key="1">
    <citation type="journal article" date="2019" name="Int. J. Syst. Evol. Microbiol.">
        <title>The Global Catalogue of Microorganisms (GCM) 10K type strain sequencing project: providing services to taxonomists for standard genome sequencing and annotation.</title>
        <authorList>
            <consortium name="The Broad Institute Genomics Platform"/>
            <consortium name="The Broad Institute Genome Sequencing Center for Infectious Disease"/>
            <person name="Wu L."/>
            <person name="Ma J."/>
        </authorList>
    </citation>
    <scope>NUCLEOTIDE SEQUENCE [LARGE SCALE GENOMIC DNA]</scope>
    <source>
        <strain evidence="4">CGMCC 1.3685</strain>
    </source>
</reference>
<protein>
    <submittedName>
        <fullName evidence="3">DNA processing protein DprA</fullName>
    </submittedName>
</protein>
<name>A0ABQ2DKP8_9MICC</name>
<organism evidence="3 4">
    <name type="scientific">Glutamicibacter ardleyensis</name>
    <dbReference type="NCBI Taxonomy" id="225894"/>
    <lineage>
        <taxon>Bacteria</taxon>
        <taxon>Bacillati</taxon>
        <taxon>Actinomycetota</taxon>
        <taxon>Actinomycetes</taxon>
        <taxon>Micrococcales</taxon>
        <taxon>Micrococcaceae</taxon>
        <taxon>Glutamicibacter</taxon>
    </lineage>
</organism>